<protein>
    <submittedName>
        <fullName evidence="12">Patatin-like phospholipase domain-containing protein</fullName>
    </submittedName>
</protein>
<dbReference type="EMBL" id="JANIBK010000006">
    <property type="protein sequence ID" value="MCQ8127281.1"/>
    <property type="molecule type" value="Genomic_DNA"/>
</dbReference>
<dbReference type="RefSeq" id="WP_256613597.1">
    <property type="nucleotide sequence ID" value="NZ_JANIBK010000006.1"/>
</dbReference>
<dbReference type="Gene3D" id="2.60.120.10">
    <property type="entry name" value="Jelly Rolls"/>
    <property type="match status" value="2"/>
</dbReference>
<dbReference type="PROSITE" id="PS50042">
    <property type="entry name" value="CNMP_BINDING_3"/>
    <property type="match status" value="2"/>
</dbReference>
<dbReference type="InterPro" id="IPR016035">
    <property type="entry name" value="Acyl_Trfase/lysoPLipase"/>
</dbReference>
<dbReference type="InterPro" id="IPR018490">
    <property type="entry name" value="cNMP-bd_dom_sf"/>
</dbReference>
<dbReference type="CDD" id="cd00038">
    <property type="entry name" value="CAP_ED"/>
    <property type="match status" value="2"/>
</dbReference>
<dbReference type="Pfam" id="PF01734">
    <property type="entry name" value="Patatin"/>
    <property type="match status" value="1"/>
</dbReference>
<evidence type="ECO:0000256" key="2">
    <source>
        <dbReference type="ARBA" id="ARBA00006636"/>
    </source>
</evidence>
<dbReference type="PROSITE" id="PS01237">
    <property type="entry name" value="UPF0028"/>
    <property type="match status" value="1"/>
</dbReference>
<dbReference type="InterPro" id="IPR050301">
    <property type="entry name" value="NTE"/>
</dbReference>
<evidence type="ECO:0000256" key="6">
    <source>
        <dbReference type="ARBA" id="ARBA00022989"/>
    </source>
</evidence>
<evidence type="ECO:0000256" key="9">
    <source>
        <dbReference type="PROSITE-ProRule" id="PRU01161"/>
    </source>
</evidence>
<dbReference type="InterPro" id="IPR056556">
    <property type="entry name" value="NTE1_P-loop_dom"/>
</dbReference>
<evidence type="ECO:0000256" key="1">
    <source>
        <dbReference type="ARBA" id="ARBA00004370"/>
    </source>
</evidence>
<evidence type="ECO:0000256" key="5">
    <source>
        <dbReference type="ARBA" id="ARBA00022963"/>
    </source>
</evidence>
<dbReference type="Proteomes" id="UP001524586">
    <property type="component" value="Unassembled WGS sequence"/>
</dbReference>
<organism evidence="12 13">
    <name type="scientific">Methylomonas rivi</name>
    <dbReference type="NCBI Taxonomy" id="2952226"/>
    <lineage>
        <taxon>Bacteria</taxon>
        <taxon>Pseudomonadati</taxon>
        <taxon>Pseudomonadota</taxon>
        <taxon>Gammaproteobacteria</taxon>
        <taxon>Methylococcales</taxon>
        <taxon>Methylococcaceae</taxon>
        <taxon>Methylomonas</taxon>
    </lineage>
</organism>
<dbReference type="PANTHER" id="PTHR14226:SF29">
    <property type="entry name" value="NEUROPATHY TARGET ESTERASE SWS"/>
    <property type="match status" value="1"/>
</dbReference>
<feature type="short sequence motif" description="DGA/G" evidence="9">
    <location>
        <begin position="611"/>
        <end position="613"/>
    </location>
</feature>
<name>A0ABT1U2E7_9GAMM</name>
<dbReference type="PANTHER" id="PTHR14226">
    <property type="entry name" value="NEUROPATHY TARGET ESTERASE/SWISS CHEESE D.MELANOGASTER"/>
    <property type="match status" value="1"/>
</dbReference>
<dbReference type="InterPro" id="IPR014710">
    <property type="entry name" value="RmlC-like_jellyroll"/>
</dbReference>
<reference evidence="12 13" key="1">
    <citation type="submission" date="2022-07" db="EMBL/GenBank/DDBJ databases">
        <title>Methylomonas rivi sp. nov., Methylomonas rosea sp. nov., Methylomonas aureus sp. nov. and Methylomonas subterranea sp. nov., four novel methanotrophs isolated from a freshwater creek and the deep terrestrial subsurface.</title>
        <authorList>
            <person name="Abin C."/>
            <person name="Sankaranarayanan K."/>
            <person name="Garner C."/>
            <person name="Sindelar R."/>
            <person name="Kotary K."/>
            <person name="Garner R."/>
            <person name="Barclay S."/>
            <person name="Lawson P."/>
            <person name="Krumholz L."/>
        </authorList>
    </citation>
    <scope>NUCLEOTIDE SEQUENCE [LARGE SCALE GENOMIC DNA]</scope>
    <source>
        <strain evidence="12 13">WSC-6</strain>
    </source>
</reference>
<comment type="caution">
    <text evidence="12">The sequence shown here is derived from an EMBL/GenBank/DDBJ whole genome shotgun (WGS) entry which is preliminary data.</text>
</comment>
<keyword evidence="3" id="KW-0812">Transmembrane</keyword>
<evidence type="ECO:0000259" key="10">
    <source>
        <dbReference type="PROSITE" id="PS50042"/>
    </source>
</evidence>
<feature type="domain" description="Cyclic nucleotide-binding" evidence="10">
    <location>
        <begin position="20"/>
        <end position="139"/>
    </location>
</feature>
<evidence type="ECO:0000256" key="8">
    <source>
        <dbReference type="ARBA" id="ARBA00023136"/>
    </source>
</evidence>
<dbReference type="InterPro" id="IPR018488">
    <property type="entry name" value="cNMP-bd_CS"/>
</dbReference>
<keyword evidence="4 9" id="KW-0378">Hydrolase</keyword>
<evidence type="ECO:0000256" key="7">
    <source>
        <dbReference type="ARBA" id="ARBA00023098"/>
    </source>
</evidence>
<dbReference type="Pfam" id="PF24179">
    <property type="entry name" value="NTE_Ploop"/>
    <property type="match status" value="1"/>
</dbReference>
<dbReference type="InterPro" id="IPR000595">
    <property type="entry name" value="cNMP-bd_dom"/>
</dbReference>
<evidence type="ECO:0000256" key="3">
    <source>
        <dbReference type="ARBA" id="ARBA00022692"/>
    </source>
</evidence>
<evidence type="ECO:0000313" key="12">
    <source>
        <dbReference type="EMBL" id="MCQ8127281.1"/>
    </source>
</evidence>
<gene>
    <name evidence="12" type="ORF">NP596_02325</name>
</gene>
<feature type="short sequence motif" description="GXSXG" evidence="9">
    <location>
        <begin position="498"/>
        <end position="502"/>
    </location>
</feature>
<evidence type="ECO:0000313" key="13">
    <source>
        <dbReference type="Proteomes" id="UP001524586"/>
    </source>
</evidence>
<dbReference type="SUPFAM" id="SSF52151">
    <property type="entry name" value="FabD/lysophospholipase-like"/>
    <property type="match status" value="1"/>
</dbReference>
<comment type="subcellular location">
    <subcellularLocation>
        <location evidence="1">Membrane</location>
    </subcellularLocation>
</comment>
<feature type="active site" description="Nucleophile" evidence="9">
    <location>
        <position position="500"/>
    </location>
</feature>
<dbReference type="InterPro" id="IPR001423">
    <property type="entry name" value="LysoPLipase_patatin_CS"/>
</dbReference>
<dbReference type="PROSITE" id="PS00889">
    <property type="entry name" value="CNMP_BINDING_2"/>
    <property type="match status" value="1"/>
</dbReference>
<evidence type="ECO:0000256" key="4">
    <source>
        <dbReference type="ARBA" id="ARBA00022801"/>
    </source>
</evidence>
<sequence>MRSTPPSRSQLIELIGQNILVAGSRQDLLATIADCLQFMAVAQNTLIFRQGEEADGLYLVVQGTVQIFSEHDNNRLIMSHSSKSHLFGEFLLCGNSIRSTSALALTDCRLLFWPMKTFGALLLQQPEDFTPITTRLVRRLGWNQTMLALRLSSLFIGLNEQIARDLINALTIKSIPANTLLLKQSDPAEYMCIVINGQFQVCRENENRQPEMLAVIGRGETVGEVGLISGSKRAANVFAIRDSTVAYLNRNAFERLLKQHPLEINQTFVRSLINRLEKNSQVKTNTANTFALINLSPHLDPFEFCRCLLKGLQNHGLARVLTSTIVDQAFMRPDAAQCDFNNLDNASLVQWLSEQELAHEHIVYLADARLNPWTRRCLRQADHVLFLADAEDRPDIAALEAQLLAELNANAVKKTLVLQHPKNAQTPIGTSRWLKPRQLDSHYHVRQQLQSDFDRLARFMTGNALGLVLGGGAARGFAHIGVLKALKERGIAVDMVGGNSMGAVLAAEFALQWDENRMLEKTRQLCVRGDRMTLPLVSLFSGKTMTDALENLFGDIYIEDLWMPFFCVSCNISRATLMIHRQGTLLAALLSSNAPPGLFPPQVSNGDLLVDGALLNNLPVDVMRELNPGGRIIAVDVNEREDLLDNTDNLGGVSGWQLLWSRLNPWAPRINMPGMVQILTRASMIGGLAQQKKMRAGLADLYLQPPVKHFPLTGYNRARAIAYAGYQYTRERLKGWQTQPGNNPALPLRHAQTALDSPTEGGQIPAAKHGAM</sequence>
<keyword evidence="5 9" id="KW-0442">Lipid degradation</keyword>
<dbReference type="Gene3D" id="3.40.1090.10">
    <property type="entry name" value="Cytosolic phospholipase A2 catalytic domain"/>
    <property type="match status" value="2"/>
</dbReference>
<keyword evidence="7 9" id="KW-0443">Lipid metabolism</keyword>
<comment type="caution">
    <text evidence="9">Lacks conserved residue(s) required for the propagation of feature annotation.</text>
</comment>
<feature type="domain" description="Cyclic nucleotide-binding" evidence="10">
    <location>
        <begin position="154"/>
        <end position="257"/>
    </location>
</feature>
<dbReference type="PROSITE" id="PS51635">
    <property type="entry name" value="PNPLA"/>
    <property type="match status" value="1"/>
</dbReference>
<accession>A0ABT1U2E7</accession>
<proteinExistence type="inferred from homology"/>
<dbReference type="SUPFAM" id="SSF51206">
    <property type="entry name" value="cAMP-binding domain-like"/>
    <property type="match status" value="2"/>
</dbReference>
<feature type="domain" description="PNPLA" evidence="11">
    <location>
        <begin position="467"/>
        <end position="624"/>
    </location>
</feature>
<dbReference type="SMART" id="SM00100">
    <property type="entry name" value="cNMP"/>
    <property type="match status" value="2"/>
</dbReference>
<dbReference type="InterPro" id="IPR002641">
    <property type="entry name" value="PNPLA_dom"/>
</dbReference>
<keyword evidence="6" id="KW-1133">Transmembrane helix</keyword>
<evidence type="ECO:0000259" key="11">
    <source>
        <dbReference type="PROSITE" id="PS51635"/>
    </source>
</evidence>
<dbReference type="Pfam" id="PF00027">
    <property type="entry name" value="cNMP_binding"/>
    <property type="match status" value="2"/>
</dbReference>
<comment type="similarity">
    <text evidence="2">Belongs to the NTE family.</text>
</comment>
<feature type="active site" description="Proton acceptor" evidence="9">
    <location>
        <position position="611"/>
    </location>
</feature>
<keyword evidence="8" id="KW-0472">Membrane</keyword>
<keyword evidence="13" id="KW-1185">Reference proteome</keyword>